<evidence type="ECO:0000256" key="5">
    <source>
        <dbReference type="ARBA" id="ARBA00023077"/>
    </source>
</evidence>
<evidence type="ECO:0000313" key="12">
    <source>
        <dbReference type="Proteomes" id="UP000254258"/>
    </source>
</evidence>
<evidence type="ECO:0000256" key="2">
    <source>
        <dbReference type="ARBA" id="ARBA00022448"/>
    </source>
</evidence>
<keyword evidence="5 8" id="KW-0798">TonB box</keyword>
<evidence type="ECO:0000256" key="4">
    <source>
        <dbReference type="ARBA" id="ARBA00022692"/>
    </source>
</evidence>
<evidence type="ECO:0000259" key="9">
    <source>
        <dbReference type="Pfam" id="PF00593"/>
    </source>
</evidence>
<dbReference type="AlphaFoldDB" id="A0A370WS53"/>
<evidence type="ECO:0000256" key="6">
    <source>
        <dbReference type="ARBA" id="ARBA00023136"/>
    </source>
</evidence>
<dbReference type="Gene3D" id="2.40.170.20">
    <property type="entry name" value="TonB-dependent receptor, beta-barrel domain"/>
    <property type="match status" value="1"/>
</dbReference>
<comment type="subcellular location">
    <subcellularLocation>
        <location evidence="1">Cell outer membrane</location>
        <topology evidence="1">Multi-pass membrane protein</topology>
    </subcellularLocation>
</comment>
<feature type="domain" description="TonB-dependent receptor-like beta-barrel" evidence="9">
    <location>
        <begin position="329"/>
        <end position="662"/>
    </location>
</feature>
<keyword evidence="2" id="KW-0813">Transport</keyword>
<dbReference type="GO" id="GO:0015344">
    <property type="term" value="F:siderophore uptake transmembrane transporter activity"/>
    <property type="evidence" value="ECO:0007669"/>
    <property type="project" value="TreeGrafter"/>
</dbReference>
<dbReference type="InterPro" id="IPR036942">
    <property type="entry name" value="Beta-barrel_TonB_sf"/>
</dbReference>
<keyword evidence="3" id="KW-1134">Transmembrane beta strand</keyword>
<dbReference type="InterPro" id="IPR037066">
    <property type="entry name" value="Plug_dom_sf"/>
</dbReference>
<dbReference type="PANTHER" id="PTHR30069:SF36">
    <property type="entry name" value="BLL6948 PROTEIN"/>
    <property type="match status" value="1"/>
</dbReference>
<dbReference type="SUPFAM" id="SSF56935">
    <property type="entry name" value="Porins"/>
    <property type="match status" value="1"/>
</dbReference>
<proteinExistence type="inferred from homology"/>
<comment type="similarity">
    <text evidence="8">Belongs to the TonB-dependent receptor family.</text>
</comment>
<keyword evidence="4" id="KW-0812">Transmembrane</keyword>
<evidence type="ECO:0000256" key="1">
    <source>
        <dbReference type="ARBA" id="ARBA00004571"/>
    </source>
</evidence>
<accession>A0A370WS53</accession>
<evidence type="ECO:0000259" key="10">
    <source>
        <dbReference type="Pfam" id="PF07715"/>
    </source>
</evidence>
<gene>
    <name evidence="11" type="ORF">DWU98_20255</name>
</gene>
<comment type="caution">
    <text evidence="11">The sequence shown here is derived from an EMBL/GenBank/DDBJ whole genome shotgun (WGS) entry which is preliminary data.</text>
</comment>
<organism evidence="11 12">
    <name type="scientific">Dyella monticola</name>
    <dbReference type="NCBI Taxonomy" id="1927958"/>
    <lineage>
        <taxon>Bacteria</taxon>
        <taxon>Pseudomonadati</taxon>
        <taxon>Pseudomonadota</taxon>
        <taxon>Gammaproteobacteria</taxon>
        <taxon>Lysobacterales</taxon>
        <taxon>Rhodanobacteraceae</taxon>
        <taxon>Dyella</taxon>
    </lineage>
</organism>
<keyword evidence="11" id="KW-0675">Receptor</keyword>
<dbReference type="InterPro" id="IPR039426">
    <property type="entry name" value="TonB-dep_rcpt-like"/>
</dbReference>
<dbReference type="Pfam" id="PF00593">
    <property type="entry name" value="TonB_dep_Rec_b-barrel"/>
    <property type="match status" value="1"/>
</dbReference>
<reference evidence="11 12" key="1">
    <citation type="submission" date="2018-07" db="EMBL/GenBank/DDBJ databases">
        <title>Dyella monticola sp. nov. and Dyella psychrodurans sp. nov. isolated from monsoon evergreen broad-leaved forest soil of Dinghu Mountain, China.</title>
        <authorList>
            <person name="Gao Z."/>
            <person name="Qiu L."/>
        </authorList>
    </citation>
    <scope>NUCLEOTIDE SEQUENCE [LARGE SCALE GENOMIC DNA]</scope>
    <source>
        <strain evidence="11 12">4G-K06</strain>
    </source>
</reference>
<dbReference type="Pfam" id="PF07715">
    <property type="entry name" value="Plug"/>
    <property type="match status" value="1"/>
</dbReference>
<dbReference type="GO" id="GO:0044718">
    <property type="term" value="P:siderophore transmembrane transport"/>
    <property type="evidence" value="ECO:0007669"/>
    <property type="project" value="TreeGrafter"/>
</dbReference>
<keyword evidence="6 8" id="KW-0472">Membrane</keyword>
<evidence type="ECO:0000256" key="3">
    <source>
        <dbReference type="ARBA" id="ARBA00022452"/>
    </source>
</evidence>
<protein>
    <submittedName>
        <fullName evidence="11">TonB-dependent receptor</fullName>
    </submittedName>
</protein>
<feature type="domain" description="TonB-dependent receptor plug" evidence="10">
    <location>
        <begin position="104"/>
        <end position="202"/>
    </location>
</feature>
<dbReference type="Proteomes" id="UP000254258">
    <property type="component" value="Unassembled WGS sequence"/>
</dbReference>
<dbReference type="InterPro" id="IPR012910">
    <property type="entry name" value="Plug_dom"/>
</dbReference>
<evidence type="ECO:0000313" key="11">
    <source>
        <dbReference type="EMBL" id="RDS78952.1"/>
    </source>
</evidence>
<keyword evidence="7" id="KW-0998">Cell outer membrane</keyword>
<dbReference type="Gene3D" id="2.170.130.10">
    <property type="entry name" value="TonB-dependent receptor, plug domain"/>
    <property type="match status" value="1"/>
</dbReference>
<keyword evidence="12" id="KW-1185">Reference proteome</keyword>
<dbReference type="InterPro" id="IPR000531">
    <property type="entry name" value="Beta-barrel_TonB"/>
</dbReference>
<dbReference type="GO" id="GO:0009279">
    <property type="term" value="C:cell outer membrane"/>
    <property type="evidence" value="ECO:0007669"/>
    <property type="project" value="UniProtKB-SubCell"/>
</dbReference>
<name>A0A370WS53_9GAMM</name>
<dbReference type="EMBL" id="QRBE01000019">
    <property type="protein sequence ID" value="RDS78952.1"/>
    <property type="molecule type" value="Genomic_DNA"/>
</dbReference>
<sequence length="747" mass="82077">MSIVFEQATRNTFALVCLILLAGLQAENFKARAAGAPIGSTISPPTHSGARQARTTHVNKHMPSAATDARDHAAVLAAINVIAHYENGIGTSDAASQGIILGTLLQDIPLLRPGNILEAVPGMVVTQHSGDGKANQYFLRGYNLDHGTDFATRVDGVPVNMPTNAHGQGYSDLNFLIPELIQRIDYRKGTYSAENGDFSAAGSADIHYRSTLATPLAVWEWGSYGYRRILLAGSFPVTHGRRPSEATAQSPVLLAAVEGLEENGPWKRPEGMRKINGVLRLSGGGSANGWSVDALAYQAHWNATDQVPLSLIQSGQLCRYCALDPTDGGDTARDILSAQWHAHDAQSYSLATAYFEHYRLQLFSNFTFFELRPATGDQFEQAEARNVLGFTVAHGWIRSLQNRDSTTELGLQFRRDAIRVGLVDTEDRIPFETVDDNRIRETEAAVYVQNITQWSDWFRSVVGVRGDDLWMSVDSLTFAKNSGNASASRISPKLSMIFGPWHKTEFFINAGEGFHSNDARGVIYKIDPTTGTPSSRVPPLVGAFGQEIGIKTDAIEDLQSSLTLWRLDSESELVYNADSTIGSTTPNGSSRRYGAEWNNHVSLNQWLLFDADLAYTHARYTHPEENGQIGQFIPNAVPKVASIGLTVHSNPILSCDVTMRYVGRYPLSQSGDLSGSSSVVTNVRIQRILMPRVSLMLDILNVFNRKYDDIAYAQNYRISRDSPIVPDGVTVHPGEPREFRATFVIRM</sequence>
<dbReference type="PANTHER" id="PTHR30069">
    <property type="entry name" value="TONB-DEPENDENT OUTER MEMBRANE RECEPTOR"/>
    <property type="match status" value="1"/>
</dbReference>
<evidence type="ECO:0000256" key="7">
    <source>
        <dbReference type="ARBA" id="ARBA00023237"/>
    </source>
</evidence>
<evidence type="ECO:0000256" key="8">
    <source>
        <dbReference type="RuleBase" id="RU003357"/>
    </source>
</evidence>